<dbReference type="EMBL" id="LAZR01044563">
    <property type="protein sequence ID" value="KKL04344.1"/>
    <property type="molecule type" value="Genomic_DNA"/>
</dbReference>
<dbReference type="AlphaFoldDB" id="A0A0F9A447"/>
<comment type="caution">
    <text evidence="1">The sequence shown here is derived from an EMBL/GenBank/DDBJ whole genome shotgun (WGS) entry which is preliminary data.</text>
</comment>
<evidence type="ECO:0000313" key="1">
    <source>
        <dbReference type="EMBL" id="KKL04344.1"/>
    </source>
</evidence>
<sequence length="41" mass="4950">MKSINVYFENDEFDFLKKIKKKMSWRELILKLAKGDKDGNK</sequence>
<reference evidence="1" key="1">
    <citation type="journal article" date="2015" name="Nature">
        <title>Complex archaea that bridge the gap between prokaryotes and eukaryotes.</title>
        <authorList>
            <person name="Spang A."/>
            <person name="Saw J.H."/>
            <person name="Jorgensen S.L."/>
            <person name="Zaremba-Niedzwiedzka K."/>
            <person name="Martijn J."/>
            <person name="Lind A.E."/>
            <person name="van Eijk R."/>
            <person name="Schleper C."/>
            <person name="Guy L."/>
            <person name="Ettema T.J."/>
        </authorList>
    </citation>
    <scope>NUCLEOTIDE SEQUENCE</scope>
</reference>
<protein>
    <submittedName>
        <fullName evidence="1">Uncharacterized protein</fullName>
    </submittedName>
</protein>
<accession>A0A0F9A447</accession>
<name>A0A0F9A447_9ZZZZ</name>
<gene>
    <name evidence="1" type="ORF">LCGC14_2617010</name>
</gene>
<proteinExistence type="predicted"/>
<organism evidence="1">
    <name type="scientific">marine sediment metagenome</name>
    <dbReference type="NCBI Taxonomy" id="412755"/>
    <lineage>
        <taxon>unclassified sequences</taxon>
        <taxon>metagenomes</taxon>
        <taxon>ecological metagenomes</taxon>
    </lineage>
</organism>